<evidence type="ECO:0000256" key="1">
    <source>
        <dbReference type="SAM" id="MobiDB-lite"/>
    </source>
</evidence>
<evidence type="ECO:0000256" key="2">
    <source>
        <dbReference type="SAM" id="Phobius"/>
    </source>
</evidence>
<dbReference type="RefSeq" id="XP_007921229.1">
    <property type="nucleotide sequence ID" value="XM_007923038.1"/>
</dbReference>
<feature type="transmembrane region" description="Helical" evidence="2">
    <location>
        <begin position="371"/>
        <end position="397"/>
    </location>
</feature>
<dbReference type="KEGG" id="pfj:MYCFIDRAFT_213102"/>
<dbReference type="EMBL" id="KB446555">
    <property type="protein sequence ID" value="EME87998.1"/>
    <property type="molecule type" value="Genomic_DNA"/>
</dbReference>
<feature type="region of interest" description="Disordered" evidence="1">
    <location>
        <begin position="405"/>
        <end position="466"/>
    </location>
</feature>
<accession>N1QAL2</accession>
<keyword evidence="2" id="KW-0812">Transmembrane</keyword>
<keyword evidence="2" id="KW-0472">Membrane</keyword>
<evidence type="ECO:0000256" key="3">
    <source>
        <dbReference type="SAM" id="SignalP"/>
    </source>
</evidence>
<feature type="compositionally biased region" description="Basic residues" evidence="1">
    <location>
        <begin position="524"/>
        <end position="534"/>
    </location>
</feature>
<gene>
    <name evidence="4" type="ORF">MYCFIDRAFT_213102</name>
</gene>
<name>N1QAL2_PSEFD</name>
<dbReference type="HOGENOM" id="CLU_510097_0_0_1"/>
<feature type="chain" id="PRO_5004110616" evidence="3">
    <location>
        <begin position="23"/>
        <end position="534"/>
    </location>
</feature>
<dbReference type="OrthoDB" id="3647093at2759"/>
<proteinExistence type="predicted"/>
<dbReference type="AlphaFoldDB" id="N1QAL2"/>
<protein>
    <submittedName>
        <fullName evidence="4">Uncharacterized protein</fullName>
    </submittedName>
</protein>
<keyword evidence="5" id="KW-1185">Reference proteome</keyword>
<evidence type="ECO:0000313" key="4">
    <source>
        <dbReference type="EMBL" id="EME87998.1"/>
    </source>
</evidence>
<reference evidence="4 5" key="1">
    <citation type="journal article" date="2012" name="PLoS Pathog.">
        <title>Diverse lifestyles and strategies of plant pathogenesis encoded in the genomes of eighteen Dothideomycetes fungi.</title>
        <authorList>
            <person name="Ohm R.A."/>
            <person name="Feau N."/>
            <person name="Henrissat B."/>
            <person name="Schoch C.L."/>
            <person name="Horwitz B.A."/>
            <person name="Barry K.W."/>
            <person name="Condon B.J."/>
            <person name="Copeland A.C."/>
            <person name="Dhillon B."/>
            <person name="Glaser F."/>
            <person name="Hesse C.N."/>
            <person name="Kosti I."/>
            <person name="LaButti K."/>
            <person name="Lindquist E.A."/>
            <person name="Lucas S."/>
            <person name="Salamov A.A."/>
            <person name="Bradshaw R.E."/>
            <person name="Ciuffetti L."/>
            <person name="Hamelin R.C."/>
            <person name="Kema G.H.J."/>
            <person name="Lawrence C."/>
            <person name="Scott J.A."/>
            <person name="Spatafora J.W."/>
            <person name="Turgeon B.G."/>
            <person name="de Wit P.J.G.M."/>
            <person name="Zhong S."/>
            <person name="Goodwin S.B."/>
            <person name="Grigoriev I.V."/>
        </authorList>
    </citation>
    <scope>NUCLEOTIDE SEQUENCE [LARGE SCALE GENOMIC DNA]</scope>
    <source>
        <strain evidence="4 5">CIRAD86</strain>
    </source>
</reference>
<feature type="region of interest" description="Disordered" evidence="1">
    <location>
        <begin position="508"/>
        <end position="534"/>
    </location>
</feature>
<keyword evidence="2" id="KW-1133">Transmembrane helix</keyword>
<feature type="compositionally biased region" description="Low complexity" evidence="1">
    <location>
        <begin position="434"/>
        <end position="450"/>
    </location>
</feature>
<evidence type="ECO:0000313" key="5">
    <source>
        <dbReference type="Proteomes" id="UP000016932"/>
    </source>
</evidence>
<keyword evidence="3" id="KW-0732">Signal</keyword>
<sequence length="534" mass="56583">MEPITKWLAIALAIFPATTVSAQPASTVVLLPNSTGPGGMILAPASPTLSSTTWPSSSTILVQDARSGFLPASLFDAIVSGHTKGQTLTDTLTAASGVFTVTAVVKDTFLPALEYTIGPQKGPSGRNAEERTIVASVTAKHDMMYLTESWYDHGGHRSVGRISLDWTPAIPAPYSTTMENVPVIPTAQPGAITVQIVTSTATAWPMTTPVTAFATPATAPPGALQLTEPRVSGLVATPIEYHVIINEADSDYCTSYNDANTRRICSCTASHKKPMQITAIVPEPSIANNVTWWVPGTTTMQLSGHHWGTTDPKLTYFPLVNLPDGPFAIQPPTKNKHFFTKATCTDERECYSQCYRHTYQKRASKHRAVKIGAAVGAAVAAALLAGLCCIGCSLLCLPRLRDRTRRRRDQKGKPTVTEAVTHPVTTTAPEVREVPAAAAATTAAADPAHPAENKGTLGRQAEEGRGRPAVQFDEAHKAGDEKATAGAPNGTTHVEHVVKPTEPGVAPVEAVHDGATGHDIGSLRGRRRLRGEGL</sequence>
<dbReference type="GeneID" id="19337881"/>
<dbReference type="VEuPathDB" id="FungiDB:MYCFIDRAFT_213102"/>
<organism evidence="4 5">
    <name type="scientific">Pseudocercospora fijiensis (strain CIRAD86)</name>
    <name type="common">Black leaf streak disease fungus</name>
    <name type="synonym">Mycosphaerella fijiensis</name>
    <dbReference type="NCBI Taxonomy" id="383855"/>
    <lineage>
        <taxon>Eukaryota</taxon>
        <taxon>Fungi</taxon>
        <taxon>Dikarya</taxon>
        <taxon>Ascomycota</taxon>
        <taxon>Pezizomycotina</taxon>
        <taxon>Dothideomycetes</taxon>
        <taxon>Dothideomycetidae</taxon>
        <taxon>Mycosphaerellales</taxon>
        <taxon>Mycosphaerellaceae</taxon>
        <taxon>Pseudocercospora</taxon>
    </lineage>
</organism>
<dbReference type="Proteomes" id="UP000016932">
    <property type="component" value="Unassembled WGS sequence"/>
</dbReference>
<feature type="signal peptide" evidence="3">
    <location>
        <begin position="1"/>
        <end position="22"/>
    </location>
</feature>